<evidence type="ECO:0000313" key="2">
    <source>
        <dbReference type="Proteomes" id="UP001589867"/>
    </source>
</evidence>
<protein>
    <recommendedName>
        <fullName evidence="3">PIN domain-containing protein</fullName>
    </recommendedName>
</protein>
<name>A0ABV6LZS7_9ACTN</name>
<reference evidence="1 2" key="1">
    <citation type="submission" date="2024-09" db="EMBL/GenBank/DDBJ databases">
        <authorList>
            <person name="Sun Q."/>
            <person name="Mori K."/>
        </authorList>
    </citation>
    <scope>NUCLEOTIDE SEQUENCE [LARGE SCALE GENOMIC DNA]</scope>
    <source>
        <strain evidence="1 2">TBRC 3947</strain>
    </source>
</reference>
<evidence type="ECO:0008006" key="3">
    <source>
        <dbReference type="Google" id="ProtNLM"/>
    </source>
</evidence>
<gene>
    <name evidence="1" type="ORF">ACFFIA_09730</name>
</gene>
<organism evidence="1 2">
    <name type="scientific">Phytohabitans kaempferiae</name>
    <dbReference type="NCBI Taxonomy" id="1620943"/>
    <lineage>
        <taxon>Bacteria</taxon>
        <taxon>Bacillati</taxon>
        <taxon>Actinomycetota</taxon>
        <taxon>Actinomycetes</taxon>
        <taxon>Micromonosporales</taxon>
        <taxon>Micromonosporaceae</taxon>
    </lineage>
</organism>
<proteinExistence type="predicted"/>
<accession>A0ABV6LZS7</accession>
<comment type="caution">
    <text evidence="1">The sequence shown here is derived from an EMBL/GenBank/DDBJ whole genome shotgun (WGS) entry which is preliminary data.</text>
</comment>
<keyword evidence="2" id="KW-1185">Reference proteome</keyword>
<sequence>MTPTAPALLLDTCSIINLSYCSPVATLFKSRYVGRAGWTRAVRAELTRQRSRKPPHPQAGRASNWAASWLPPPIEIVDLADQIAIAVIQTQVSLGSEDDSLDHLGEASSIHLLATAGTGRLISDDHGARAVARNQYQVRASSTVGVLSELLARGQVSPQTVDLYLDTLRIQERMRVALTSRDLLRRELGPWE</sequence>
<dbReference type="Pfam" id="PF11848">
    <property type="entry name" value="DUF3368"/>
    <property type="match status" value="1"/>
</dbReference>
<dbReference type="InterPro" id="IPR021799">
    <property type="entry name" value="PIN-like_prokaryotic"/>
</dbReference>
<dbReference type="RefSeq" id="WP_377248825.1">
    <property type="nucleotide sequence ID" value="NZ_JBHLUH010000012.1"/>
</dbReference>
<dbReference type="EMBL" id="JBHLUH010000012">
    <property type="protein sequence ID" value="MFC0527940.1"/>
    <property type="molecule type" value="Genomic_DNA"/>
</dbReference>
<evidence type="ECO:0000313" key="1">
    <source>
        <dbReference type="EMBL" id="MFC0527940.1"/>
    </source>
</evidence>
<dbReference type="Proteomes" id="UP001589867">
    <property type="component" value="Unassembled WGS sequence"/>
</dbReference>